<proteinExistence type="predicted"/>
<dbReference type="RefSeq" id="WP_353301772.1">
    <property type="nucleotide sequence ID" value="NZ_BAABWN010000002.1"/>
</dbReference>
<dbReference type="PANTHER" id="PTHR42912:SF80">
    <property type="entry name" value="METHYLTRANSFERASE DOMAIN-CONTAINING PROTEIN"/>
    <property type="match status" value="1"/>
</dbReference>
<protein>
    <submittedName>
        <fullName evidence="1">Class I SAM-dependent methyltransferase</fullName>
    </submittedName>
</protein>
<accession>A0ABQ0A669</accession>
<gene>
    <name evidence="1" type="ORF">NBRC116591_08280</name>
</gene>
<dbReference type="InterPro" id="IPR050508">
    <property type="entry name" value="Methyltransf_Superfamily"/>
</dbReference>
<keyword evidence="1" id="KW-0808">Transferase</keyword>
<dbReference type="Proteomes" id="UP001465153">
    <property type="component" value="Unassembled WGS sequence"/>
</dbReference>
<name>A0ABQ0A669_9GAMM</name>
<dbReference type="GO" id="GO:0032259">
    <property type="term" value="P:methylation"/>
    <property type="evidence" value="ECO:0007669"/>
    <property type="project" value="UniProtKB-KW"/>
</dbReference>
<dbReference type="PANTHER" id="PTHR42912">
    <property type="entry name" value="METHYLTRANSFERASE"/>
    <property type="match status" value="1"/>
</dbReference>
<dbReference type="Pfam" id="PF13489">
    <property type="entry name" value="Methyltransf_23"/>
    <property type="match status" value="1"/>
</dbReference>
<evidence type="ECO:0000313" key="1">
    <source>
        <dbReference type="EMBL" id="GAA6167018.1"/>
    </source>
</evidence>
<dbReference type="SUPFAM" id="SSF53335">
    <property type="entry name" value="S-adenosyl-L-methionine-dependent methyltransferases"/>
    <property type="match status" value="1"/>
</dbReference>
<reference evidence="1 2" key="1">
    <citation type="submission" date="2024-04" db="EMBL/GenBank/DDBJ databases">
        <title>Draft genome sequence of Sessilibacter corallicola NBRC 116591.</title>
        <authorList>
            <person name="Miyakawa T."/>
            <person name="Kusuya Y."/>
            <person name="Miura T."/>
        </authorList>
    </citation>
    <scope>NUCLEOTIDE SEQUENCE [LARGE SCALE GENOMIC DNA]</scope>
    <source>
        <strain evidence="1 2">KU-00831-HH</strain>
    </source>
</reference>
<evidence type="ECO:0000313" key="2">
    <source>
        <dbReference type="Proteomes" id="UP001465153"/>
    </source>
</evidence>
<keyword evidence="1" id="KW-0489">Methyltransferase</keyword>
<dbReference type="Gene3D" id="3.40.50.150">
    <property type="entry name" value="Vaccinia Virus protein VP39"/>
    <property type="match status" value="1"/>
</dbReference>
<comment type="caution">
    <text evidence="1">The sequence shown here is derived from an EMBL/GenBank/DDBJ whole genome shotgun (WGS) entry which is preliminary data.</text>
</comment>
<organism evidence="1 2">
    <name type="scientific">Sessilibacter corallicola</name>
    <dbReference type="NCBI Taxonomy" id="2904075"/>
    <lineage>
        <taxon>Bacteria</taxon>
        <taxon>Pseudomonadati</taxon>
        <taxon>Pseudomonadota</taxon>
        <taxon>Gammaproteobacteria</taxon>
        <taxon>Cellvibrionales</taxon>
        <taxon>Cellvibrionaceae</taxon>
        <taxon>Sessilibacter</taxon>
    </lineage>
</organism>
<dbReference type="InterPro" id="IPR029063">
    <property type="entry name" value="SAM-dependent_MTases_sf"/>
</dbReference>
<keyword evidence="2" id="KW-1185">Reference proteome</keyword>
<sequence length="240" mass="28169">MHTVEYSHLKPEQGQIWLDLGCGEGRHCIGACNQQLPMTVIGVDLGFQDLIKAQEKWRETNDFHQQIGLPELEPSHWLNANGSQLPFADNSIDVIICSEVLEHIHDYLSVLKEIRRILKPNGRLAISIPRRWPEWICWQLAEEYAQVKGGHVRIFNHITLVREIRELGFDHYRSHGAHALHAPYWWLKCAFWHQPDQPIVKKYHDFLVWDLMEKPKLTRTLEKFLNPWMGKSSVYYFTAS</sequence>
<dbReference type="EMBL" id="BAABWN010000002">
    <property type="protein sequence ID" value="GAA6167018.1"/>
    <property type="molecule type" value="Genomic_DNA"/>
</dbReference>
<dbReference type="GO" id="GO:0008168">
    <property type="term" value="F:methyltransferase activity"/>
    <property type="evidence" value="ECO:0007669"/>
    <property type="project" value="UniProtKB-KW"/>
</dbReference>
<dbReference type="CDD" id="cd02440">
    <property type="entry name" value="AdoMet_MTases"/>
    <property type="match status" value="1"/>
</dbReference>